<proteinExistence type="predicted"/>
<dbReference type="AlphaFoldDB" id="A0A9Q9IHJ3"/>
<evidence type="ECO:0000313" key="1">
    <source>
        <dbReference type="EMBL" id="UWZ55786.1"/>
    </source>
</evidence>
<name>A0A9Q9IHJ3_9ACTN</name>
<dbReference type="Proteomes" id="UP001058003">
    <property type="component" value="Chromosome"/>
</dbReference>
<dbReference type="KEGG" id="daur:Daura_06170"/>
<keyword evidence="2" id="KW-1185">Reference proteome</keyword>
<sequence>MFVELRLTHFPELGSTPIAPRYYVAEPAQPGQRLPIEVSPADLALLEDDADDRLDFLPHDFTIEQAAQLYDVLGQLLAYAQHTPIAVPQPV</sequence>
<accession>A0A9Q9IHJ3</accession>
<protein>
    <submittedName>
        <fullName evidence="1">Uncharacterized protein</fullName>
    </submittedName>
</protein>
<organism evidence="1 2">
    <name type="scientific">Dactylosporangium aurantiacum</name>
    <dbReference type="NCBI Taxonomy" id="35754"/>
    <lineage>
        <taxon>Bacteria</taxon>
        <taxon>Bacillati</taxon>
        <taxon>Actinomycetota</taxon>
        <taxon>Actinomycetes</taxon>
        <taxon>Micromonosporales</taxon>
        <taxon>Micromonosporaceae</taxon>
        <taxon>Dactylosporangium</taxon>
    </lineage>
</organism>
<evidence type="ECO:0000313" key="2">
    <source>
        <dbReference type="Proteomes" id="UP001058003"/>
    </source>
</evidence>
<reference evidence="1" key="1">
    <citation type="submission" date="2021-04" db="EMBL/GenBank/DDBJ databases">
        <title>Dactylosporangium aurantiacum NRRL B-8018 full assembly.</title>
        <authorList>
            <person name="Hartkoorn R.C."/>
            <person name="Beaudoing E."/>
            <person name="Hot D."/>
        </authorList>
    </citation>
    <scope>NUCLEOTIDE SEQUENCE</scope>
    <source>
        <strain evidence="1">NRRL B-8018</strain>
    </source>
</reference>
<gene>
    <name evidence="1" type="ORF">Daura_06170</name>
</gene>
<dbReference type="EMBL" id="CP073767">
    <property type="protein sequence ID" value="UWZ55786.1"/>
    <property type="molecule type" value="Genomic_DNA"/>
</dbReference>
<dbReference type="RefSeq" id="WP_033358567.1">
    <property type="nucleotide sequence ID" value="NZ_CP073767.1"/>
</dbReference>